<dbReference type="AlphaFoldDB" id="C7Q3F6"/>
<reference evidence="1 2" key="1">
    <citation type="journal article" date="2009" name="Stand. Genomic Sci.">
        <title>Complete genome sequence of Catenulispora acidiphila type strain (ID 139908).</title>
        <authorList>
            <person name="Copeland A."/>
            <person name="Lapidus A."/>
            <person name="Glavina Del Rio T."/>
            <person name="Nolan M."/>
            <person name="Lucas S."/>
            <person name="Chen F."/>
            <person name="Tice H."/>
            <person name="Cheng J.F."/>
            <person name="Bruce D."/>
            <person name="Goodwin L."/>
            <person name="Pitluck S."/>
            <person name="Mikhailova N."/>
            <person name="Pati A."/>
            <person name="Ivanova N."/>
            <person name="Mavromatis K."/>
            <person name="Chen A."/>
            <person name="Palaniappan K."/>
            <person name="Chain P."/>
            <person name="Land M."/>
            <person name="Hauser L."/>
            <person name="Chang Y.J."/>
            <person name="Jeffries C.D."/>
            <person name="Chertkov O."/>
            <person name="Brettin T."/>
            <person name="Detter J.C."/>
            <person name="Han C."/>
            <person name="Ali Z."/>
            <person name="Tindall B.J."/>
            <person name="Goker M."/>
            <person name="Bristow J."/>
            <person name="Eisen J.A."/>
            <person name="Markowitz V."/>
            <person name="Hugenholtz P."/>
            <person name="Kyrpides N.C."/>
            <person name="Klenk H.P."/>
        </authorList>
    </citation>
    <scope>NUCLEOTIDE SEQUENCE [LARGE SCALE GENOMIC DNA]</scope>
    <source>
        <strain evidence="2">DSM 44928 / JCM 14897 / NBRC 102108 / NRRL B-24433 / ID139908</strain>
    </source>
</reference>
<dbReference type="InterPro" id="IPR010982">
    <property type="entry name" value="Lambda_DNA-bd_dom_sf"/>
</dbReference>
<dbReference type="Pfam" id="PF13560">
    <property type="entry name" value="HTH_31"/>
    <property type="match status" value="1"/>
</dbReference>
<proteinExistence type="predicted"/>
<dbReference type="InterPro" id="IPR001387">
    <property type="entry name" value="Cro/C1-type_HTH"/>
</dbReference>
<dbReference type="SUPFAM" id="SSF48452">
    <property type="entry name" value="TPR-like"/>
    <property type="match status" value="1"/>
</dbReference>
<dbReference type="STRING" id="479433.Caci_6883"/>
<evidence type="ECO:0000313" key="2">
    <source>
        <dbReference type="Proteomes" id="UP000000851"/>
    </source>
</evidence>
<organism evidence="1 2">
    <name type="scientific">Catenulispora acidiphila (strain DSM 44928 / JCM 14897 / NBRC 102108 / NRRL B-24433 / ID139908)</name>
    <dbReference type="NCBI Taxonomy" id="479433"/>
    <lineage>
        <taxon>Bacteria</taxon>
        <taxon>Bacillati</taxon>
        <taxon>Actinomycetota</taxon>
        <taxon>Actinomycetes</taxon>
        <taxon>Catenulisporales</taxon>
        <taxon>Catenulisporaceae</taxon>
        <taxon>Catenulispora</taxon>
    </lineage>
</organism>
<sequence>MADELRDDMRTARRGSGLTFAVFARQAGYAESYLRNVENGTKPLTSDVAKAYDRVLATGGEFSIAVDGPSRQKAPWNRQETFTILVDMATGGGVDRRSFVTTTGAALTSLVGHWSSILTGQATPAALSDTPADAAPRLFGHIEERLEHLRHLDDEFDSGEMARMARNELALLTRLLKAGGLDETTENRAYSLAAEASRQVAWNLFDSKQHAAAERYYETALRASAEATDVLTGAYAMSFMAIQHYTAGDPNDAVKLLDNAEQTAGSRATPRMRAMLAARKARALSKTGDRRGCARALTAARDLLDLGPSEDDPDYLYWVTQGEIEMIAGSSALELNDPARAVRCFDAAVRADYPGDVQYPKSHAIYLARAAEAHLALHDLDAAVVQARHAGRCLGSVDSARSSSTLAGLRRQLSEHRGHPAVRAFLQEA</sequence>
<dbReference type="EMBL" id="CP001700">
    <property type="protein sequence ID" value="ACU75721.1"/>
    <property type="molecule type" value="Genomic_DNA"/>
</dbReference>
<dbReference type="Gene3D" id="1.25.40.10">
    <property type="entry name" value="Tetratricopeptide repeat domain"/>
    <property type="match status" value="1"/>
</dbReference>
<dbReference type="Proteomes" id="UP000000851">
    <property type="component" value="Chromosome"/>
</dbReference>
<dbReference type="RefSeq" id="WP_015795449.1">
    <property type="nucleotide sequence ID" value="NC_013131.1"/>
</dbReference>
<gene>
    <name evidence="1" type="ordered locus">Caci_6883</name>
</gene>
<dbReference type="eggNOG" id="COG0457">
    <property type="taxonomic scope" value="Bacteria"/>
</dbReference>
<dbReference type="OrthoDB" id="3398540at2"/>
<accession>C7Q3F6</accession>
<evidence type="ECO:0000313" key="1">
    <source>
        <dbReference type="EMBL" id="ACU75721.1"/>
    </source>
</evidence>
<dbReference type="HOGENOM" id="CLU_029927_7_1_11"/>
<dbReference type="InterPro" id="IPR011990">
    <property type="entry name" value="TPR-like_helical_dom_sf"/>
</dbReference>
<dbReference type="GO" id="GO:0003677">
    <property type="term" value="F:DNA binding"/>
    <property type="evidence" value="ECO:0007669"/>
    <property type="project" value="InterPro"/>
</dbReference>
<dbReference type="CDD" id="cd00093">
    <property type="entry name" value="HTH_XRE"/>
    <property type="match status" value="1"/>
</dbReference>
<keyword evidence="2" id="KW-1185">Reference proteome</keyword>
<protein>
    <submittedName>
        <fullName evidence="1">Putative transcriptional regulator</fullName>
    </submittedName>
</protein>
<name>C7Q3F6_CATAD</name>
<dbReference type="InParanoid" id="C7Q3F6"/>
<dbReference type="SUPFAM" id="SSF47413">
    <property type="entry name" value="lambda repressor-like DNA-binding domains"/>
    <property type="match status" value="1"/>
</dbReference>
<dbReference type="KEGG" id="cai:Caci_6883"/>